<dbReference type="GO" id="GO:0007165">
    <property type="term" value="P:signal transduction"/>
    <property type="evidence" value="ECO:0007669"/>
    <property type="project" value="UniProtKB-KW"/>
</dbReference>
<evidence type="ECO:0000313" key="13">
    <source>
        <dbReference type="Proteomes" id="UP000663508"/>
    </source>
</evidence>
<dbReference type="InterPro" id="IPR003660">
    <property type="entry name" value="HAMP_dom"/>
</dbReference>
<sequence length="555" mass="56936">MSVSRKFAVLMAAAVLGLGAVVLYALRANHDSLINERVAKLRALTDVVVATATGLDADVRAGALTREAAMATFQRRANAMRYDGDNYVAVYDYTGKALVMPPKPDWVGKDMSGLKDASGMLLVKAITDIARSGTPGTLRYVFTRPGGEAHVPKLSYIQGFAPWTLAIFTGVYVDDIDAAFWRHALWLCTIAGVAILGIGLFGVLGWRSIVGGLAGLTDATAALANGRYDAAIPGTGRRDEIGRIARAIDGFRVVLAERESLAAERDASEAQARRAAQMAREVETFETAVAQVLAQVDAAASDLDATARALSGTAAEAASRAGTAATSAAEASRRAGGLSAAAEGLGRSIDAVGSDMREAATMARDAVTGTDRTAAVMQSLGEAAARIGDVVTVIAGLASQTNLLALNATIEAARAGEAGRGFAVVAAEVKQLAGQTDRATQEISAQVAAIQDTTRRATAAMGEVAEQARAINGVTDRVATAVETQVGATQAIVRGVAEAAAGTATVSGAVEGLALDAEATGDAARHVLQAADTVAQQSASIGAEVRRFLATLRAA</sequence>
<keyword evidence="3 9" id="KW-0812">Transmembrane</keyword>
<feature type="domain" description="HAMP" evidence="11">
    <location>
        <begin position="207"/>
        <end position="260"/>
    </location>
</feature>
<organism evidence="12 13">
    <name type="scientific">Methylobacterium indicum</name>
    <dbReference type="NCBI Taxonomy" id="1775910"/>
    <lineage>
        <taxon>Bacteria</taxon>
        <taxon>Pseudomonadati</taxon>
        <taxon>Pseudomonadota</taxon>
        <taxon>Alphaproteobacteria</taxon>
        <taxon>Hyphomicrobiales</taxon>
        <taxon>Methylobacteriaceae</taxon>
        <taxon>Methylobacterium</taxon>
    </lineage>
</organism>
<dbReference type="Proteomes" id="UP000663508">
    <property type="component" value="Chromosome"/>
</dbReference>
<dbReference type="SMART" id="SM00283">
    <property type="entry name" value="MA"/>
    <property type="match status" value="1"/>
</dbReference>
<dbReference type="InterPro" id="IPR004089">
    <property type="entry name" value="MCPsignal_dom"/>
</dbReference>
<keyword evidence="5 9" id="KW-0472">Membrane</keyword>
<dbReference type="Pfam" id="PF00015">
    <property type="entry name" value="MCPsignal"/>
    <property type="match status" value="1"/>
</dbReference>
<keyword evidence="2" id="KW-1003">Cell membrane</keyword>
<evidence type="ECO:0000259" key="10">
    <source>
        <dbReference type="PROSITE" id="PS50111"/>
    </source>
</evidence>
<dbReference type="SUPFAM" id="SSF58104">
    <property type="entry name" value="Methyl-accepting chemotaxis protein (MCP) signaling domain"/>
    <property type="match status" value="1"/>
</dbReference>
<dbReference type="SMART" id="SM01049">
    <property type="entry name" value="Cache_2"/>
    <property type="match status" value="1"/>
</dbReference>
<feature type="transmembrane region" description="Helical" evidence="9">
    <location>
        <begin position="154"/>
        <end position="173"/>
    </location>
</feature>
<dbReference type="RefSeq" id="WP_244748704.1">
    <property type="nucleotide sequence ID" value="NZ_AP024145.1"/>
</dbReference>
<dbReference type="Gene3D" id="1.10.8.500">
    <property type="entry name" value="HAMP domain in histidine kinase"/>
    <property type="match status" value="1"/>
</dbReference>
<feature type="transmembrane region" description="Helical" evidence="9">
    <location>
        <begin position="185"/>
        <end position="206"/>
    </location>
</feature>
<dbReference type="SMART" id="SM00304">
    <property type="entry name" value="HAMP"/>
    <property type="match status" value="1"/>
</dbReference>
<evidence type="ECO:0000256" key="2">
    <source>
        <dbReference type="ARBA" id="ARBA00022475"/>
    </source>
</evidence>
<evidence type="ECO:0000256" key="7">
    <source>
        <dbReference type="ARBA" id="ARBA00029447"/>
    </source>
</evidence>
<dbReference type="PROSITE" id="PS50885">
    <property type="entry name" value="HAMP"/>
    <property type="match status" value="1"/>
</dbReference>
<name>A0A8H8WXZ9_9HYPH</name>
<accession>A0A8H8WXZ9</accession>
<dbReference type="PROSITE" id="PS50111">
    <property type="entry name" value="CHEMOTAXIS_TRANSDUC_2"/>
    <property type="match status" value="1"/>
</dbReference>
<keyword evidence="6 8" id="KW-0807">Transducer</keyword>
<evidence type="ECO:0000256" key="1">
    <source>
        <dbReference type="ARBA" id="ARBA00004651"/>
    </source>
</evidence>
<evidence type="ECO:0000256" key="8">
    <source>
        <dbReference type="PROSITE-ProRule" id="PRU00284"/>
    </source>
</evidence>
<gene>
    <name evidence="12" type="ORF">mvi_50490</name>
</gene>
<dbReference type="Gene3D" id="1.10.287.950">
    <property type="entry name" value="Methyl-accepting chemotaxis protein"/>
    <property type="match status" value="1"/>
</dbReference>
<reference evidence="12" key="1">
    <citation type="submission" date="2020-11" db="EMBL/GenBank/DDBJ databases">
        <title>Complete genome sequence of a novel pathogenic Methylobacterium strain isolated from rice in Vietnam.</title>
        <authorList>
            <person name="Lai K."/>
            <person name="Okazaki S."/>
            <person name="Higashi K."/>
            <person name="Mori H."/>
            <person name="Toyoda A."/>
            <person name="Kurokawa K."/>
        </authorList>
    </citation>
    <scope>NUCLEOTIDE SEQUENCE</scope>
    <source>
        <strain evidence="12">VL1</strain>
    </source>
</reference>
<evidence type="ECO:0000256" key="9">
    <source>
        <dbReference type="SAM" id="Phobius"/>
    </source>
</evidence>
<evidence type="ECO:0000256" key="5">
    <source>
        <dbReference type="ARBA" id="ARBA00023136"/>
    </source>
</evidence>
<evidence type="ECO:0000256" key="3">
    <source>
        <dbReference type="ARBA" id="ARBA00022692"/>
    </source>
</evidence>
<dbReference type="InterPro" id="IPR033480">
    <property type="entry name" value="sCache_2"/>
</dbReference>
<evidence type="ECO:0000256" key="6">
    <source>
        <dbReference type="ARBA" id="ARBA00023224"/>
    </source>
</evidence>
<feature type="domain" description="Methyl-accepting transducer" evidence="10">
    <location>
        <begin position="274"/>
        <end position="528"/>
    </location>
</feature>
<evidence type="ECO:0000313" key="12">
    <source>
        <dbReference type="EMBL" id="BCM86588.1"/>
    </source>
</evidence>
<dbReference type="AlphaFoldDB" id="A0A8H8WXZ9"/>
<comment type="similarity">
    <text evidence="7">Belongs to the methyl-accepting chemotaxis (MCP) protein family.</text>
</comment>
<keyword evidence="4 9" id="KW-1133">Transmembrane helix</keyword>
<evidence type="ECO:0000256" key="4">
    <source>
        <dbReference type="ARBA" id="ARBA00022989"/>
    </source>
</evidence>
<dbReference type="KEGG" id="mind:mvi_50490"/>
<dbReference type="Gene3D" id="3.30.450.20">
    <property type="entry name" value="PAS domain"/>
    <property type="match status" value="1"/>
</dbReference>
<comment type="subcellular location">
    <subcellularLocation>
        <location evidence="1">Cell membrane</location>
        <topology evidence="1">Multi-pass membrane protein</topology>
    </subcellularLocation>
</comment>
<dbReference type="PANTHER" id="PTHR32089:SF112">
    <property type="entry name" value="LYSOZYME-LIKE PROTEIN-RELATED"/>
    <property type="match status" value="1"/>
</dbReference>
<dbReference type="Pfam" id="PF17200">
    <property type="entry name" value="sCache_2"/>
    <property type="match status" value="1"/>
</dbReference>
<dbReference type="PANTHER" id="PTHR32089">
    <property type="entry name" value="METHYL-ACCEPTING CHEMOTAXIS PROTEIN MCPB"/>
    <property type="match status" value="1"/>
</dbReference>
<dbReference type="GO" id="GO:0005886">
    <property type="term" value="C:plasma membrane"/>
    <property type="evidence" value="ECO:0007669"/>
    <property type="project" value="UniProtKB-SubCell"/>
</dbReference>
<dbReference type="EMBL" id="AP024145">
    <property type="protein sequence ID" value="BCM86588.1"/>
    <property type="molecule type" value="Genomic_DNA"/>
</dbReference>
<protein>
    <submittedName>
        <fullName evidence="12">Chemotaxis protein</fullName>
    </submittedName>
</protein>
<evidence type="ECO:0000259" key="11">
    <source>
        <dbReference type="PROSITE" id="PS50885"/>
    </source>
</evidence>
<proteinExistence type="inferred from homology"/>
<dbReference type="Pfam" id="PF00672">
    <property type="entry name" value="HAMP"/>
    <property type="match status" value="1"/>
</dbReference>
<dbReference type="CDD" id="cd06225">
    <property type="entry name" value="HAMP"/>
    <property type="match status" value="1"/>
</dbReference>
<feature type="transmembrane region" description="Helical" evidence="9">
    <location>
        <begin position="7"/>
        <end position="26"/>
    </location>
</feature>